<organism evidence="8 9">
    <name type="scientific">Humidesulfovibrio mexicanus</name>
    <dbReference type="NCBI Taxonomy" id="147047"/>
    <lineage>
        <taxon>Bacteria</taxon>
        <taxon>Pseudomonadati</taxon>
        <taxon>Thermodesulfobacteriota</taxon>
        <taxon>Desulfovibrionia</taxon>
        <taxon>Desulfovibrionales</taxon>
        <taxon>Desulfovibrionaceae</taxon>
        <taxon>Humidesulfovibrio</taxon>
    </lineage>
</organism>
<dbReference type="RefSeq" id="WP_089271486.1">
    <property type="nucleotide sequence ID" value="NZ_FZOC01000001.1"/>
</dbReference>
<dbReference type="PANTHER" id="PTHR34933">
    <property type="entry name" value="FLAGELLAR L-RING PROTEIN"/>
    <property type="match status" value="1"/>
</dbReference>
<reference evidence="8 9" key="1">
    <citation type="submission" date="2017-06" db="EMBL/GenBank/DDBJ databases">
        <authorList>
            <person name="Kim H.J."/>
            <person name="Triplett B.A."/>
        </authorList>
    </citation>
    <scope>NUCLEOTIDE SEQUENCE [LARGE SCALE GENOMIC DNA]</scope>
    <source>
        <strain evidence="8 9">DSM 13116</strain>
    </source>
</reference>
<dbReference type="AlphaFoldDB" id="A0A238XZS6"/>
<keyword evidence="8" id="KW-0969">Cilium</keyword>
<name>A0A238XZS6_9BACT</name>
<evidence type="ECO:0000256" key="2">
    <source>
        <dbReference type="ARBA" id="ARBA00006929"/>
    </source>
</evidence>
<dbReference type="GO" id="GO:0009427">
    <property type="term" value="C:bacterial-type flagellum basal body, distal rod, L ring"/>
    <property type="evidence" value="ECO:0007669"/>
    <property type="project" value="InterPro"/>
</dbReference>
<keyword evidence="8" id="KW-0282">Flagellum</keyword>
<dbReference type="PRINTS" id="PR01008">
    <property type="entry name" value="FLGLRINGFLGH"/>
</dbReference>
<keyword evidence="6 7" id="KW-0998">Cell outer membrane</keyword>
<evidence type="ECO:0000313" key="9">
    <source>
        <dbReference type="Proteomes" id="UP000198324"/>
    </source>
</evidence>
<evidence type="ECO:0000313" key="8">
    <source>
        <dbReference type="EMBL" id="SNR64397.1"/>
    </source>
</evidence>
<comment type="subunit">
    <text evidence="7">The basal body constitutes a major portion of the flagellar organelle and consists of four rings (L,P,S, and M) mounted on a central rod.</text>
</comment>
<keyword evidence="5 7" id="KW-0975">Bacterial flagellum</keyword>
<comment type="function">
    <text evidence="1 7">Assembles around the rod to form the L-ring and probably protects the motor/basal body from shearing forces during rotation.</text>
</comment>
<keyword evidence="3 7" id="KW-0732">Signal</keyword>
<dbReference type="Proteomes" id="UP000198324">
    <property type="component" value="Unassembled WGS sequence"/>
</dbReference>
<proteinExistence type="inferred from homology"/>
<comment type="similarity">
    <text evidence="2 7">Belongs to the FlgH family.</text>
</comment>
<evidence type="ECO:0000256" key="3">
    <source>
        <dbReference type="ARBA" id="ARBA00022729"/>
    </source>
</evidence>
<dbReference type="HAMAP" id="MF_00415">
    <property type="entry name" value="FlgH"/>
    <property type="match status" value="1"/>
</dbReference>
<dbReference type="GO" id="GO:0009279">
    <property type="term" value="C:cell outer membrane"/>
    <property type="evidence" value="ECO:0007669"/>
    <property type="project" value="UniProtKB-SubCell"/>
</dbReference>
<evidence type="ECO:0000256" key="5">
    <source>
        <dbReference type="ARBA" id="ARBA00023143"/>
    </source>
</evidence>
<evidence type="ECO:0000256" key="4">
    <source>
        <dbReference type="ARBA" id="ARBA00023136"/>
    </source>
</evidence>
<keyword evidence="4 7" id="KW-0472">Membrane</keyword>
<dbReference type="GO" id="GO:0071973">
    <property type="term" value="P:bacterial-type flagellum-dependent cell motility"/>
    <property type="evidence" value="ECO:0007669"/>
    <property type="project" value="InterPro"/>
</dbReference>
<keyword evidence="7" id="KW-0449">Lipoprotein</keyword>
<evidence type="ECO:0000256" key="7">
    <source>
        <dbReference type="HAMAP-Rule" id="MF_00415"/>
    </source>
</evidence>
<accession>A0A238XZS6</accession>
<keyword evidence="9" id="KW-1185">Reference proteome</keyword>
<dbReference type="GO" id="GO:0003774">
    <property type="term" value="F:cytoskeletal motor activity"/>
    <property type="evidence" value="ECO:0007669"/>
    <property type="project" value="InterPro"/>
</dbReference>
<evidence type="ECO:0000256" key="6">
    <source>
        <dbReference type="ARBA" id="ARBA00023237"/>
    </source>
</evidence>
<dbReference type="PANTHER" id="PTHR34933:SF1">
    <property type="entry name" value="FLAGELLAR L-RING PROTEIN"/>
    <property type="match status" value="1"/>
</dbReference>
<comment type="subcellular location">
    <subcellularLocation>
        <location evidence="7">Cell outer membrane</location>
        <topology evidence="7">Lipid-anchor</topology>
    </subcellularLocation>
    <subcellularLocation>
        <location evidence="7">Bacterial flagellum basal body</location>
    </subcellularLocation>
</comment>
<protein>
    <recommendedName>
        <fullName evidence="7">Flagellar L-ring protein</fullName>
    </recommendedName>
    <alternativeName>
        <fullName evidence="7">Basal body L-ring protein</fullName>
    </alternativeName>
</protein>
<evidence type="ECO:0000256" key="1">
    <source>
        <dbReference type="ARBA" id="ARBA00002591"/>
    </source>
</evidence>
<dbReference type="PROSITE" id="PS51257">
    <property type="entry name" value="PROKAR_LIPOPROTEIN"/>
    <property type="match status" value="1"/>
</dbReference>
<keyword evidence="8" id="KW-0966">Cell projection</keyword>
<dbReference type="InterPro" id="IPR000527">
    <property type="entry name" value="Flag_Lring"/>
</dbReference>
<gene>
    <name evidence="7" type="primary">flgH</name>
    <name evidence="8" type="ORF">SAMN04488503_0566</name>
</gene>
<dbReference type="Pfam" id="PF02107">
    <property type="entry name" value="FlgH"/>
    <property type="match status" value="1"/>
</dbReference>
<dbReference type="EMBL" id="FZOC01000001">
    <property type="protein sequence ID" value="SNR64397.1"/>
    <property type="molecule type" value="Genomic_DNA"/>
</dbReference>
<sequence>MNTRIPVLLLATLLLGCAAEKRPMPEPMLTPLNNIEPEPVNNPGSLFEAGQSDFLFDDNRANKVGDIVMVSVTEVTTGKHKADTTATKENTNTYSITAMPKTGVYGTLGKVVPGVTNVGVPGVGTGSASDLKSTGETKQESNLTATVATRVIRMLPGKVMQVEGARQIRINDETQILVVRGLVRQRDINANNTVPSTALAEARIEVYGQGSLSDKQRAGWFSRMLDNVWPF</sequence>
<dbReference type="OrthoDB" id="9789227at2"/>